<dbReference type="EMBL" id="BAYX01000023">
    <property type="protein sequence ID" value="GAJ96511.1"/>
    <property type="molecule type" value="Genomic_DNA"/>
</dbReference>
<proteinExistence type="predicted"/>
<evidence type="ECO:0000313" key="2">
    <source>
        <dbReference type="EMBL" id="GAJ96511.1"/>
    </source>
</evidence>
<comment type="caution">
    <text evidence="2">The sequence shown here is derived from an EMBL/GenBank/DDBJ whole genome shotgun (WGS) entry which is preliminary data.</text>
</comment>
<protein>
    <submittedName>
        <fullName evidence="2">Uncharacterized protein</fullName>
    </submittedName>
</protein>
<evidence type="ECO:0000256" key="1">
    <source>
        <dbReference type="SAM" id="Phobius"/>
    </source>
</evidence>
<name>A0AA87Q6G6_RHIRH</name>
<organism evidence="2 3">
    <name type="scientific">Rhizobium rhizogenes NBRC 13257</name>
    <dbReference type="NCBI Taxonomy" id="1220581"/>
    <lineage>
        <taxon>Bacteria</taxon>
        <taxon>Pseudomonadati</taxon>
        <taxon>Pseudomonadota</taxon>
        <taxon>Alphaproteobacteria</taxon>
        <taxon>Hyphomicrobiales</taxon>
        <taxon>Rhizobiaceae</taxon>
        <taxon>Rhizobium/Agrobacterium group</taxon>
        <taxon>Rhizobium</taxon>
    </lineage>
</organism>
<feature type="transmembrane region" description="Helical" evidence="1">
    <location>
        <begin position="6"/>
        <end position="26"/>
    </location>
</feature>
<sequence length="91" mass="10232">MLIVLRGIGVSFIVFMSLSFFNADVLEDRRLRFVAVLGGYYIWGAFLTGFGKRIPESPIYSILVILLIVSLLMRAAAIWKERRPSSSHGVL</sequence>
<feature type="transmembrane region" description="Helical" evidence="1">
    <location>
        <begin position="57"/>
        <end position="77"/>
    </location>
</feature>
<reference evidence="2 3" key="1">
    <citation type="submission" date="2014-05" db="EMBL/GenBank/DDBJ databases">
        <title>Whole genome shotgun sequence of Rhizobium rhizogenes NBRC 13257.</title>
        <authorList>
            <person name="Katano-Makiyama Y."/>
            <person name="Hosoyama A."/>
            <person name="Hashimoto M."/>
            <person name="Hosoyama Y."/>
            <person name="Noguchi M."/>
            <person name="Tsuchikane K."/>
            <person name="Kimura A."/>
            <person name="Ohji S."/>
            <person name="Ichikawa N."/>
            <person name="Yamazoe A."/>
            <person name="Fujita N."/>
        </authorList>
    </citation>
    <scope>NUCLEOTIDE SEQUENCE [LARGE SCALE GENOMIC DNA]</scope>
    <source>
        <strain evidence="2 3">NBRC 13257</strain>
    </source>
</reference>
<keyword evidence="1" id="KW-1133">Transmembrane helix</keyword>
<feature type="transmembrane region" description="Helical" evidence="1">
    <location>
        <begin position="33"/>
        <end position="51"/>
    </location>
</feature>
<keyword evidence="1" id="KW-0812">Transmembrane</keyword>
<evidence type="ECO:0000313" key="3">
    <source>
        <dbReference type="Proteomes" id="UP000026941"/>
    </source>
</evidence>
<accession>A0AA87Q6G6</accession>
<dbReference type="Proteomes" id="UP000026941">
    <property type="component" value="Unassembled WGS sequence"/>
</dbReference>
<dbReference type="AlphaFoldDB" id="A0AA87Q6G6"/>
<keyword evidence="1" id="KW-0472">Membrane</keyword>
<gene>
    <name evidence="2" type="ORF">RRH01S_23_00170</name>
</gene>